<accession>A0A1Y2HR11</accession>
<evidence type="ECO:0000313" key="2">
    <source>
        <dbReference type="EMBL" id="ORZ36251.1"/>
    </source>
</evidence>
<evidence type="ECO:0000256" key="1">
    <source>
        <dbReference type="SAM" id="MobiDB-lite"/>
    </source>
</evidence>
<dbReference type="EMBL" id="MCFL01000018">
    <property type="protein sequence ID" value="ORZ36251.1"/>
    <property type="molecule type" value="Genomic_DNA"/>
</dbReference>
<protein>
    <submittedName>
        <fullName evidence="2">Uncharacterized protein</fullName>
    </submittedName>
</protein>
<name>A0A1Y2HR11_9FUNG</name>
<evidence type="ECO:0000313" key="3">
    <source>
        <dbReference type="Proteomes" id="UP000193411"/>
    </source>
</evidence>
<feature type="region of interest" description="Disordered" evidence="1">
    <location>
        <begin position="151"/>
        <end position="191"/>
    </location>
</feature>
<reference evidence="2 3" key="1">
    <citation type="submission" date="2016-07" db="EMBL/GenBank/DDBJ databases">
        <title>Pervasive Adenine N6-methylation of Active Genes in Fungi.</title>
        <authorList>
            <consortium name="DOE Joint Genome Institute"/>
            <person name="Mondo S.J."/>
            <person name="Dannebaum R.O."/>
            <person name="Kuo R.C."/>
            <person name="Labutti K."/>
            <person name="Haridas S."/>
            <person name="Kuo A."/>
            <person name="Salamov A."/>
            <person name="Ahrendt S.R."/>
            <person name="Lipzen A."/>
            <person name="Sullivan W."/>
            <person name="Andreopoulos W.B."/>
            <person name="Clum A."/>
            <person name="Lindquist E."/>
            <person name="Daum C."/>
            <person name="Ramamoorthy G.K."/>
            <person name="Gryganskyi A."/>
            <person name="Culley D."/>
            <person name="Magnuson J.K."/>
            <person name="James T.Y."/>
            <person name="O'Malley M.A."/>
            <person name="Stajich J.E."/>
            <person name="Spatafora J.W."/>
            <person name="Visel A."/>
            <person name="Grigoriev I.V."/>
        </authorList>
    </citation>
    <scope>NUCLEOTIDE SEQUENCE [LARGE SCALE GENOMIC DNA]</scope>
    <source>
        <strain evidence="2 3">PL171</strain>
    </source>
</reference>
<proteinExistence type="predicted"/>
<dbReference type="Proteomes" id="UP000193411">
    <property type="component" value="Unassembled WGS sequence"/>
</dbReference>
<organism evidence="2 3">
    <name type="scientific">Catenaria anguillulae PL171</name>
    <dbReference type="NCBI Taxonomy" id="765915"/>
    <lineage>
        <taxon>Eukaryota</taxon>
        <taxon>Fungi</taxon>
        <taxon>Fungi incertae sedis</taxon>
        <taxon>Blastocladiomycota</taxon>
        <taxon>Blastocladiomycetes</taxon>
        <taxon>Blastocladiales</taxon>
        <taxon>Catenariaceae</taxon>
        <taxon>Catenaria</taxon>
    </lineage>
</organism>
<gene>
    <name evidence="2" type="ORF">BCR44DRAFT_1433088</name>
</gene>
<comment type="caution">
    <text evidence="2">The sequence shown here is derived from an EMBL/GenBank/DDBJ whole genome shotgun (WGS) entry which is preliminary data.</text>
</comment>
<sequence length="191" mass="20231">MSFQLQMQAAAAAEQNRRMSMMSVHSGHGPQQLIRTSSNQSVVMMHPAVMYTHQQPGAHTVRPSTAPAQASQPAPRASIMSMDSVMGYHVAMVAQQQPIAPIMVMDPLPAPLPAADPSLSSAYALYHQAASSAPQIAPMQFGYYHQPQQQVSFELGSGSGSSEDPTSSDTVSGPGSSNGARPVSRHSHHLS</sequence>
<keyword evidence="3" id="KW-1185">Reference proteome</keyword>
<feature type="compositionally biased region" description="Polar residues" evidence="1">
    <location>
        <begin position="163"/>
        <end position="179"/>
    </location>
</feature>
<dbReference type="AlphaFoldDB" id="A0A1Y2HR11"/>